<dbReference type="Pfam" id="PF00015">
    <property type="entry name" value="MCPsignal"/>
    <property type="match status" value="1"/>
</dbReference>
<dbReference type="InterPro" id="IPR003660">
    <property type="entry name" value="HAMP_dom"/>
</dbReference>
<dbReference type="FunFam" id="1.10.287.950:FF:000001">
    <property type="entry name" value="Methyl-accepting chemotaxis sensory transducer"/>
    <property type="match status" value="1"/>
</dbReference>
<dbReference type="PROSITE" id="PS50885">
    <property type="entry name" value="HAMP"/>
    <property type="match status" value="1"/>
</dbReference>
<dbReference type="PANTHER" id="PTHR43531">
    <property type="entry name" value="PROTEIN ICFG"/>
    <property type="match status" value="1"/>
</dbReference>
<evidence type="ECO:0000313" key="10">
    <source>
        <dbReference type="Proteomes" id="UP000199391"/>
    </source>
</evidence>
<dbReference type="InterPro" id="IPR029151">
    <property type="entry name" value="Sensor-like_sf"/>
</dbReference>
<dbReference type="PRINTS" id="PR00260">
    <property type="entry name" value="CHEMTRNSDUCR"/>
</dbReference>
<proteinExistence type="inferred from homology"/>
<dbReference type="Gene3D" id="3.30.450.20">
    <property type="entry name" value="PAS domain"/>
    <property type="match status" value="1"/>
</dbReference>
<dbReference type="CDD" id="cd06225">
    <property type="entry name" value="HAMP"/>
    <property type="match status" value="1"/>
</dbReference>
<dbReference type="SMART" id="SM00304">
    <property type="entry name" value="HAMP"/>
    <property type="match status" value="1"/>
</dbReference>
<gene>
    <name evidence="9" type="ORF">SAMN05216552_1012133</name>
</gene>
<dbReference type="CDD" id="cd11386">
    <property type="entry name" value="MCP_signal"/>
    <property type="match status" value="1"/>
</dbReference>
<feature type="domain" description="HAMP" evidence="8">
    <location>
        <begin position="340"/>
        <end position="392"/>
    </location>
</feature>
<dbReference type="GO" id="GO:0006935">
    <property type="term" value="P:chemotaxis"/>
    <property type="evidence" value="ECO:0007669"/>
    <property type="project" value="InterPro"/>
</dbReference>
<feature type="domain" description="Methyl-accepting transducer" evidence="7">
    <location>
        <begin position="397"/>
        <end position="626"/>
    </location>
</feature>
<dbReference type="InterPro" id="IPR004089">
    <property type="entry name" value="MCPsignal_dom"/>
</dbReference>
<accession>A0A1I7JPV1</accession>
<dbReference type="PANTHER" id="PTHR43531:SF14">
    <property type="entry name" value="METHYL-ACCEPTING CHEMOTAXIS PROTEIN I-RELATED"/>
    <property type="match status" value="1"/>
</dbReference>
<dbReference type="GO" id="GO:0004888">
    <property type="term" value="F:transmembrane signaling receptor activity"/>
    <property type="evidence" value="ECO:0007669"/>
    <property type="project" value="InterPro"/>
</dbReference>
<dbReference type="InterPro" id="IPR033462">
    <property type="entry name" value="Cache_3-Cache_2"/>
</dbReference>
<evidence type="ECO:0000256" key="4">
    <source>
        <dbReference type="PROSITE-ProRule" id="PRU00284"/>
    </source>
</evidence>
<dbReference type="SMART" id="SM00283">
    <property type="entry name" value="MA"/>
    <property type="match status" value="1"/>
</dbReference>
<keyword evidence="6" id="KW-1133">Transmembrane helix</keyword>
<dbReference type="Proteomes" id="UP000199391">
    <property type="component" value="Unassembled WGS sequence"/>
</dbReference>
<comment type="subcellular location">
    <subcellularLocation>
        <location evidence="1">Membrane</location>
    </subcellularLocation>
</comment>
<evidence type="ECO:0000256" key="5">
    <source>
        <dbReference type="SAM" id="MobiDB-lite"/>
    </source>
</evidence>
<dbReference type="GO" id="GO:0005886">
    <property type="term" value="C:plasma membrane"/>
    <property type="evidence" value="ECO:0007669"/>
    <property type="project" value="TreeGrafter"/>
</dbReference>
<evidence type="ECO:0000256" key="2">
    <source>
        <dbReference type="ARBA" id="ARBA00022481"/>
    </source>
</evidence>
<feature type="compositionally biased region" description="Low complexity" evidence="5">
    <location>
        <begin position="649"/>
        <end position="666"/>
    </location>
</feature>
<comment type="similarity">
    <text evidence="3">Belongs to the methyl-accepting chemotaxis (MCP) protein family.</text>
</comment>
<dbReference type="PROSITE" id="PS50111">
    <property type="entry name" value="CHEMOTAXIS_TRANSDUC_2"/>
    <property type="match status" value="1"/>
</dbReference>
<feature type="compositionally biased region" description="Pro residues" evidence="5">
    <location>
        <begin position="667"/>
        <end position="676"/>
    </location>
</feature>
<keyword evidence="9" id="KW-0675">Receptor</keyword>
<keyword evidence="4" id="KW-0807">Transducer</keyword>
<keyword evidence="6" id="KW-0812">Transmembrane</keyword>
<dbReference type="CDD" id="cd12912">
    <property type="entry name" value="PDC2_MCP_like"/>
    <property type="match status" value="1"/>
</dbReference>
<reference evidence="10" key="1">
    <citation type="submission" date="2016-10" db="EMBL/GenBank/DDBJ databases">
        <authorList>
            <person name="Varghese N."/>
            <person name="Submissions S."/>
        </authorList>
    </citation>
    <scope>NUCLEOTIDE SEQUENCE [LARGE SCALE GENOMIC DNA]</scope>
    <source>
        <strain evidence="10">CGMCC 1.11014</strain>
    </source>
</reference>
<dbReference type="AlphaFoldDB" id="A0A1I7JPV1"/>
<evidence type="ECO:0000256" key="3">
    <source>
        <dbReference type="ARBA" id="ARBA00029447"/>
    </source>
</evidence>
<evidence type="ECO:0000259" key="8">
    <source>
        <dbReference type="PROSITE" id="PS50885"/>
    </source>
</evidence>
<dbReference type="EMBL" id="FPBO01000012">
    <property type="protein sequence ID" value="SFU87180.1"/>
    <property type="molecule type" value="Genomic_DNA"/>
</dbReference>
<evidence type="ECO:0000313" key="9">
    <source>
        <dbReference type="EMBL" id="SFU87180.1"/>
    </source>
</evidence>
<evidence type="ECO:0000256" key="1">
    <source>
        <dbReference type="ARBA" id="ARBA00004370"/>
    </source>
</evidence>
<dbReference type="Pfam" id="PF17201">
    <property type="entry name" value="Cache_3-Cache_2"/>
    <property type="match status" value="1"/>
</dbReference>
<evidence type="ECO:0000259" key="7">
    <source>
        <dbReference type="PROSITE" id="PS50111"/>
    </source>
</evidence>
<dbReference type="InterPro" id="IPR004090">
    <property type="entry name" value="Chemotax_Me-accpt_rcpt"/>
</dbReference>
<dbReference type="SUPFAM" id="SSF58104">
    <property type="entry name" value="Methyl-accepting chemotaxis protein (MCP) signaling domain"/>
    <property type="match status" value="1"/>
</dbReference>
<dbReference type="InterPro" id="IPR051310">
    <property type="entry name" value="MCP_chemotaxis"/>
</dbReference>
<evidence type="ECO:0000256" key="6">
    <source>
        <dbReference type="SAM" id="Phobius"/>
    </source>
</evidence>
<feature type="transmembrane region" description="Helical" evidence="6">
    <location>
        <begin position="319"/>
        <end position="342"/>
    </location>
</feature>
<feature type="region of interest" description="Disordered" evidence="5">
    <location>
        <begin position="647"/>
        <end position="676"/>
    </location>
</feature>
<protein>
    <submittedName>
        <fullName evidence="9">Methyl-accepting chemotaxis protein-2, aspartate sensor receptor</fullName>
    </submittedName>
</protein>
<dbReference type="STRING" id="1035707.SAMN05216552_1012133"/>
<dbReference type="GO" id="GO:0007165">
    <property type="term" value="P:signal transduction"/>
    <property type="evidence" value="ECO:0007669"/>
    <property type="project" value="UniProtKB-KW"/>
</dbReference>
<dbReference type="RefSeq" id="WP_143133143.1">
    <property type="nucleotide sequence ID" value="NZ_FPBO01000012.1"/>
</dbReference>
<keyword evidence="10" id="KW-1185">Reference proteome</keyword>
<dbReference type="SUPFAM" id="SSF103190">
    <property type="entry name" value="Sensory domain-like"/>
    <property type="match status" value="1"/>
</dbReference>
<sequence>MWRDWSIGSKVSAAAFGIVSAVFLAFVVLVEAGVSRLAEAEAAREVGDKTRMLSDTVGIVDADLRKQVTVYAKLFKSKFPDGFTIDAGNMVKVGAESAPALSSGKMLNLDFSVPDDFTRLTGVYATVFVRRGDDFVRVTTSHKKENGERAIGTKLDHAHPGYRKVLEGQTYAGPASLFGGMYMTNYEPIRNAAGQVIGILYVGVGFDESLLSLKNKIKGLKLGETGHYFALEARAGKDLGKLLIHAQAEGRNALAAKDDAGGEYIRGMLERKQGVARYTLDGRERIAAYDHIKSWDMVVVGEAVVDEVTAPAAALRNRLALVGLALVALVAALLYPLVLVLVKRPLEQALRVARTVAEGDLGSRIEVRSKDECGKLMAALKDMNDSLAAIVGQVRSGTLAIESTAVQMAEGNRDLASRTEEQASSIEETAASMTELTRAMERNSASAQQADALAQSASEVARKGGAVVSQVVATMASIKASAQKIADITGVIDGLAFQTNILALNAAVEAARAGEQGRGFAVVATEVRTLAQRSAAAAKEIKVLIGASVEQVELGDRLVANAGATMEDIVASVSRVTGIMDEMQGAGREQEVGINEVSAAVGQMDQAVQSNASLVEQAAAAAAADALEGEAARLARMVQFFRLADQREPAAAAPAAPPARAASARKPGPPPERIAA</sequence>
<name>A0A1I7JPV1_9BURK</name>
<dbReference type="OrthoDB" id="9763018at2"/>
<organism evidence="9 10">
    <name type="scientific">Pseudoduganella namucuonensis</name>
    <dbReference type="NCBI Taxonomy" id="1035707"/>
    <lineage>
        <taxon>Bacteria</taxon>
        <taxon>Pseudomonadati</taxon>
        <taxon>Pseudomonadota</taxon>
        <taxon>Betaproteobacteria</taxon>
        <taxon>Burkholderiales</taxon>
        <taxon>Oxalobacteraceae</taxon>
        <taxon>Telluria group</taxon>
        <taxon>Pseudoduganella</taxon>
    </lineage>
</organism>
<dbReference type="Gene3D" id="1.10.287.950">
    <property type="entry name" value="Methyl-accepting chemotaxis protein"/>
    <property type="match status" value="1"/>
</dbReference>
<dbReference type="Pfam" id="PF00672">
    <property type="entry name" value="HAMP"/>
    <property type="match status" value="1"/>
</dbReference>
<keyword evidence="6" id="KW-0472">Membrane</keyword>
<keyword evidence="2" id="KW-0488">Methylation</keyword>